<dbReference type="EnsemblMetazoa" id="XM_021058483.2">
    <property type="protein sequence ID" value="XP_020914142.1"/>
    <property type="gene ID" value="LOC110251751"/>
</dbReference>
<feature type="signal peptide" evidence="1">
    <location>
        <begin position="1"/>
        <end position="23"/>
    </location>
</feature>
<reference evidence="2" key="1">
    <citation type="submission" date="2022-11" db="UniProtKB">
        <authorList>
            <consortium name="EnsemblMetazoa"/>
        </authorList>
    </citation>
    <scope>IDENTIFICATION</scope>
</reference>
<dbReference type="EnsemblMetazoa" id="XM_028663031.1">
    <property type="protein sequence ID" value="XP_028518832.1"/>
    <property type="gene ID" value="LOC110251751"/>
</dbReference>
<dbReference type="OrthoDB" id="428159at2759"/>
<proteinExistence type="predicted"/>
<evidence type="ECO:0000256" key="1">
    <source>
        <dbReference type="SAM" id="SignalP"/>
    </source>
</evidence>
<dbReference type="GeneID" id="110251751"/>
<keyword evidence="1" id="KW-0732">Signal</keyword>
<sequence>MMVSGLSTIVITTFLKVCTDVTSRRPVTIYRPQCPPGYCSLGDYAQETHSHAPNYGVTLCFRANNNSTLLARPRGFTQIWSAEHDGYDDAMSGSGSGSGSGSSESYESQKIVSFWRAIPPSDEYVSIGDMVTTNYEQPSTKMTCVVHKSLVTTANSGRRVWREHSGAASIWMTGRSDEYLDLRTFRTNDNKDDPGNFRALILEVLPPPHDGTFIKRTIRGNDLKLLYKYQNGEAYESVNIYVPQPPPGFVPLGFYAQKGHKRNQDAQVTVVKVMTTYGSRLMLTPAGYRKVMEYNDHHNNSILTYWRPISAPGYYCMGDIVTINQHNVPSSDTIACLHWSLVMSSQRGSRIWWSKNHPYKHTHTKNDFTLWGVGGREFCESPNTFIAHPGFVTPPSERLLFHCLPNQGIEI</sequence>
<organism evidence="2 3">
    <name type="scientific">Exaiptasia diaphana</name>
    <name type="common">Tropical sea anemone</name>
    <name type="synonym">Aiptasia pulchella</name>
    <dbReference type="NCBI Taxonomy" id="2652724"/>
    <lineage>
        <taxon>Eukaryota</taxon>
        <taxon>Metazoa</taxon>
        <taxon>Cnidaria</taxon>
        <taxon>Anthozoa</taxon>
        <taxon>Hexacorallia</taxon>
        <taxon>Actiniaria</taxon>
        <taxon>Aiptasiidae</taxon>
        <taxon>Exaiptasia</taxon>
    </lineage>
</organism>
<evidence type="ECO:0000313" key="2">
    <source>
        <dbReference type="EnsemblMetazoa" id="XP_020914142.1"/>
    </source>
</evidence>
<feature type="chain" id="PRO_5038324035" evidence="1">
    <location>
        <begin position="24"/>
        <end position="411"/>
    </location>
</feature>
<dbReference type="InterPro" id="IPR009291">
    <property type="entry name" value="Vps62"/>
</dbReference>
<evidence type="ECO:0000313" key="3">
    <source>
        <dbReference type="Proteomes" id="UP000887567"/>
    </source>
</evidence>
<dbReference type="KEGG" id="epa:110251751"/>
<dbReference type="Proteomes" id="UP000887567">
    <property type="component" value="Unplaced"/>
</dbReference>
<protein>
    <submittedName>
        <fullName evidence="2">Uncharacterized protein</fullName>
    </submittedName>
</protein>
<dbReference type="Pfam" id="PF06101">
    <property type="entry name" value="Vps62"/>
    <property type="match status" value="2"/>
</dbReference>
<name>A0A913Y440_EXADI</name>
<dbReference type="PANTHER" id="PTHR48219">
    <property type="entry name" value="VACUOLAR PROTEIN SORTING-ASSOCIATED PROTEIN 62-RELATED"/>
    <property type="match status" value="1"/>
</dbReference>
<dbReference type="PANTHER" id="PTHR48219:SF2">
    <property type="entry name" value="VACUOLAR PROTEIN SORTING-ASSOCIATED PROTEIN 62"/>
    <property type="match status" value="1"/>
</dbReference>
<dbReference type="OMA" id="CEAPNTF"/>
<dbReference type="RefSeq" id="XP_020914142.1">
    <property type="nucleotide sequence ID" value="XM_021058483.2"/>
</dbReference>
<keyword evidence="3" id="KW-1185">Reference proteome</keyword>
<dbReference type="AlphaFoldDB" id="A0A913Y440"/>
<dbReference type="RefSeq" id="XP_028518832.1">
    <property type="nucleotide sequence ID" value="XM_028663031.1"/>
</dbReference>
<accession>A0A913Y440</accession>